<organism evidence="1 2">
    <name type="scientific">Candidatus Daviesbacteria bacterium RIFCSPLOWO2_02_FULL_41_8</name>
    <dbReference type="NCBI Taxonomy" id="1797798"/>
    <lineage>
        <taxon>Bacteria</taxon>
        <taxon>Candidatus Daviesiibacteriota</taxon>
    </lineage>
</organism>
<dbReference type="AlphaFoldDB" id="A0A1F5NM11"/>
<evidence type="ECO:0000313" key="2">
    <source>
        <dbReference type="Proteomes" id="UP000176578"/>
    </source>
</evidence>
<dbReference type="Proteomes" id="UP000176578">
    <property type="component" value="Unassembled WGS sequence"/>
</dbReference>
<protein>
    <submittedName>
        <fullName evidence="1">Uncharacterized protein</fullName>
    </submittedName>
</protein>
<evidence type="ECO:0000313" key="1">
    <source>
        <dbReference type="EMBL" id="OGE78583.1"/>
    </source>
</evidence>
<sequence>MSRNHIEVKTFTAVIRGHNITRDRHLALIVSEARTTRSGIIIAQTRLPAYIQSPVESISFRGVTLGNSLLIPWEFLETRGPLVIVRQPVVGICDLHTIAMSDLIADSRRIKSK</sequence>
<accession>A0A1F5NM11</accession>
<name>A0A1F5NM11_9BACT</name>
<proteinExistence type="predicted"/>
<gene>
    <name evidence="1" type="ORF">A3J19_03320</name>
</gene>
<comment type="caution">
    <text evidence="1">The sequence shown here is derived from an EMBL/GenBank/DDBJ whole genome shotgun (WGS) entry which is preliminary data.</text>
</comment>
<reference evidence="1 2" key="1">
    <citation type="journal article" date="2016" name="Nat. Commun.">
        <title>Thousands of microbial genomes shed light on interconnected biogeochemical processes in an aquifer system.</title>
        <authorList>
            <person name="Anantharaman K."/>
            <person name="Brown C.T."/>
            <person name="Hug L.A."/>
            <person name="Sharon I."/>
            <person name="Castelle C.J."/>
            <person name="Probst A.J."/>
            <person name="Thomas B.C."/>
            <person name="Singh A."/>
            <person name="Wilkins M.J."/>
            <person name="Karaoz U."/>
            <person name="Brodie E.L."/>
            <person name="Williams K.H."/>
            <person name="Hubbard S.S."/>
            <person name="Banfield J.F."/>
        </authorList>
    </citation>
    <scope>NUCLEOTIDE SEQUENCE [LARGE SCALE GENOMIC DNA]</scope>
</reference>
<dbReference type="EMBL" id="MFDZ01000016">
    <property type="protein sequence ID" value="OGE78583.1"/>
    <property type="molecule type" value="Genomic_DNA"/>
</dbReference>